<organism evidence="2 3">
    <name type="scientific">Methylobacter tundripaludum</name>
    <dbReference type="NCBI Taxonomy" id="173365"/>
    <lineage>
        <taxon>Bacteria</taxon>
        <taxon>Pseudomonadati</taxon>
        <taxon>Pseudomonadota</taxon>
        <taxon>Gammaproteobacteria</taxon>
        <taxon>Methylococcales</taxon>
        <taxon>Methylococcaceae</taxon>
        <taxon>Methylobacter</taxon>
    </lineage>
</organism>
<dbReference type="GO" id="GO:0003676">
    <property type="term" value="F:nucleic acid binding"/>
    <property type="evidence" value="ECO:0007669"/>
    <property type="project" value="InterPro"/>
</dbReference>
<dbReference type="InterPro" id="IPR001584">
    <property type="entry name" value="Integrase_cat-core"/>
</dbReference>
<dbReference type="AlphaFoldDB" id="A0A2S6HBJ2"/>
<sequence length="633" mass="72039">MINSDERKFQTGIVVRGIGPGSVVDARGHRHIIRRFIDVETVLGYDLDNRQEIFLPIVEIVPLISDAQRATQDLAVFTDKAWKQAVDRSKIVYEFLAIPERTAKIAKSIADKYGISSATLYRWAQKFQKSGTVSGLARLGRKDAGVRRLDGKLEKLVDDIIVKHYLKRETMSIKKCYTRLRGICKRLKLEPPHFNTFKNRVKSIAADVVAERRLGPRAVSRLQPLEGSFDEAHMPLDVIQIDHTLVDIILVDDIHRVPIGRPWITVAIDVYSRMVIGWYISFNSPGTLGTGICISNAVLPKAPLLNQLGVSYNWPCFGKPRIIHLDNAKEFRGNTLAMACQDHGITLQFRKLKKPRYGAHIERLLGTLKDDIHTLPGTTFSNTNQRDDYDSEKNAAMTLSEFELWLANLILGIYHHQVHSGIYMPPLEKYRLGIMGNDERPGIGYLPIVANPEKLQIDFLPLVERTIQPYGVKVDGVSYYSDVLQPWIGTTMDQSVRIKRKFIFRRDPRDISSLLFFDPQLKHYFRIPYRNPTRPAITLWELRAIKKFLLDQGKAAEDEDVIFGALDEMQRIVDNAVNTTKRVQQEQKRLARRGVGISHREDITAEISSSTPISTPSILDIANLRPFDEVEDS</sequence>
<name>A0A2S6HBJ2_9GAMM</name>
<dbReference type="InterPro" id="IPR012337">
    <property type="entry name" value="RNaseH-like_sf"/>
</dbReference>
<dbReference type="Pfam" id="PF09299">
    <property type="entry name" value="Mu-transpos_C"/>
    <property type="match status" value="1"/>
</dbReference>
<dbReference type="PROSITE" id="PS50994">
    <property type="entry name" value="INTEGRASE"/>
    <property type="match status" value="1"/>
</dbReference>
<protein>
    <submittedName>
        <fullName evidence="2">Putative transposase</fullName>
    </submittedName>
</protein>
<dbReference type="InterPro" id="IPR036397">
    <property type="entry name" value="RNaseH_sf"/>
</dbReference>
<reference evidence="2 3" key="1">
    <citation type="submission" date="2018-02" db="EMBL/GenBank/DDBJ databases">
        <title>Subsurface microbial communities from deep shales in Ohio and West Virginia, USA.</title>
        <authorList>
            <person name="Wrighton K."/>
        </authorList>
    </citation>
    <scope>NUCLEOTIDE SEQUENCE [LARGE SCALE GENOMIC DNA]</scope>
    <source>
        <strain evidence="2 3">OWC-DMM</strain>
    </source>
</reference>
<evidence type="ECO:0000313" key="3">
    <source>
        <dbReference type="Proteomes" id="UP000240010"/>
    </source>
</evidence>
<dbReference type="Gene3D" id="3.30.420.10">
    <property type="entry name" value="Ribonuclease H-like superfamily/Ribonuclease H"/>
    <property type="match status" value="1"/>
</dbReference>
<accession>A0A2S6HBJ2</accession>
<dbReference type="RefSeq" id="WP_104429320.1">
    <property type="nucleotide sequence ID" value="NZ_PTIZ01000007.1"/>
</dbReference>
<evidence type="ECO:0000313" key="2">
    <source>
        <dbReference type="EMBL" id="PPK74763.1"/>
    </source>
</evidence>
<dbReference type="Pfam" id="PF09039">
    <property type="entry name" value="HTH_Tnp_Mu_2"/>
    <property type="match status" value="1"/>
</dbReference>
<dbReference type="InterPro" id="IPR015378">
    <property type="entry name" value="Transposase-like_Mu_C"/>
</dbReference>
<comment type="caution">
    <text evidence="2">The sequence shown here is derived from an EMBL/GenBank/DDBJ whole genome shotgun (WGS) entry which is preliminary data.</text>
</comment>
<proteinExistence type="predicted"/>
<dbReference type="Gene3D" id="1.10.10.60">
    <property type="entry name" value="Homeodomain-like"/>
    <property type="match status" value="1"/>
</dbReference>
<evidence type="ECO:0000259" key="1">
    <source>
        <dbReference type="PROSITE" id="PS50994"/>
    </source>
</evidence>
<gene>
    <name evidence="2" type="ORF">B0F87_1076</name>
</gene>
<dbReference type="Proteomes" id="UP000240010">
    <property type="component" value="Unassembled WGS sequence"/>
</dbReference>
<dbReference type="EMBL" id="PTIZ01000007">
    <property type="protein sequence ID" value="PPK74763.1"/>
    <property type="molecule type" value="Genomic_DNA"/>
</dbReference>
<dbReference type="GO" id="GO:0015074">
    <property type="term" value="P:DNA integration"/>
    <property type="evidence" value="ECO:0007669"/>
    <property type="project" value="InterPro"/>
</dbReference>
<dbReference type="InterPro" id="IPR015126">
    <property type="entry name" value="Mu_I-gamma"/>
</dbReference>
<feature type="domain" description="Integrase catalytic" evidence="1">
    <location>
        <begin position="231"/>
        <end position="434"/>
    </location>
</feature>
<dbReference type="SUPFAM" id="SSF53098">
    <property type="entry name" value="Ribonuclease H-like"/>
    <property type="match status" value="1"/>
</dbReference>